<feature type="chain" id="PRO_5035271144" description="DNA modification methylase" evidence="1">
    <location>
        <begin position="25"/>
        <end position="176"/>
    </location>
</feature>
<name>A0A8J2XKF3_9MICO</name>
<accession>A0A8J2XKF3</accession>
<dbReference type="AlphaFoldDB" id="A0A8J2XKF3"/>
<reference evidence="2" key="2">
    <citation type="submission" date="2020-09" db="EMBL/GenBank/DDBJ databases">
        <authorList>
            <person name="Sun Q."/>
            <person name="Zhou Y."/>
        </authorList>
    </citation>
    <scope>NUCLEOTIDE SEQUENCE</scope>
    <source>
        <strain evidence="2">CGMCC 1.12785</strain>
    </source>
</reference>
<comment type="caution">
    <text evidence="2">The sequence shown here is derived from an EMBL/GenBank/DDBJ whole genome shotgun (WGS) entry which is preliminary data.</text>
</comment>
<keyword evidence="1" id="KW-0732">Signal</keyword>
<feature type="signal peptide" evidence="1">
    <location>
        <begin position="1"/>
        <end position="24"/>
    </location>
</feature>
<dbReference type="RefSeq" id="WP_188550429.1">
    <property type="nucleotide sequence ID" value="NZ_BMFY01000006.1"/>
</dbReference>
<keyword evidence="3" id="KW-1185">Reference proteome</keyword>
<dbReference type="Proteomes" id="UP000616114">
    <property type="component" value="Unassembled WGS sequence"/>
</dbReference>
<sequence length="176" mass="18201">MNRLTRTSIAALAAALIVPLSGCAALISPQQTLHRYAAGDGASVSVGDVDVRSLKVVGTEASEPAQVLYVAINNGDSPQTLSLTIAGEEFVQPLEAGEVYRQNPDDGAEEAIIEQLGQDSGTLIDVTVSVGSETVETHTQVIGPAHEAYADYVPGGAPIPTPAQRVYPEGEEPGGH</sequence>
<protein>
    <recommendedName>
        <fullName evidence="4">DNA modification methylase</fullName>
    </recommendedName>
</protein>
<evidence type="ECO:0000313" key="3">
    <source>
        <dbReference type="Proteomes" id="UP000616114"/>
    </source>
</evidence>
<proteinExistence type="predicted"/>
<reference evidence="2" key="1">
    <citation type="journal article" date="2014" name="Int. J. Syst. Evol. Microbiol.">
        <title>Complete genome sequence of Corynebacterium casei LMG S-19264T (=DSM 44701T), isolated from a smear-ripened cheese.</title>
        <authorList>
            <consortium name="US DOE Joint Genome Institute (JGI-PGF)"/>
            <person name="Walter F."/>
            <person name="Albersmeier A."/>
            <person name="Kalinowski J."/>
            <person name="Ruckert C."/>
        </authorList>
    </citation>
    <scope>NUCLEOTIDE SEQUENCE</scope>
    <source>
        <strain evidence="2">CGMCC 1.12785</strain>
    </source>
</reference>
<evidence type="ECO:0000313" key="2">
    <source>
        <dbReference type="EMBL" id="GGA14001.1"/>
    </source>
</evidence>
<dbReference type="EMBL" id="BMFY01000006">
    <property type="protein sequence ID" value="GGA14001.1"/>
    <property type="molecule type" value="Genomic_DNA"/>
</dbReference>
<organism evidence="2 3">
    <name type="scientific">Sediminivirga luteola</name>
    <dbReference type="NCBI Taxonomy" id="1774748"/>
    <lineage>
        <taxon>Bacteria</taxon>
        <taxon>Bacillati</taxon>
        <taxon>Actinomycetota</taxon>
        <taxon>Actinomycetes</taxon>
        <taxon>Micrococcales</taxon>
        <taxon>Brevibacteriaceae</taxon>
        <taxon>Sediminivirga</taxon>
    </lineage>
</organism>
<evidence type="ECO:0000256" key="1">
    <source>
        <dbReference type="SAM" id="SignalP"/>
    </source>
</evidence>
<gene>
    <name evidence="2" type="ORF">GCM10011333_16180</name>
</gene>
<evidence type="ECO:0008006" key="4">
    <source>
        <dbReference type="Google" id="ProtNLM"/>
    </source>
</evidence>